<accession>A0A4R6GFT6</accession>
<keyword evidence="1" id="KW-0812">Transmembrane</keyword>
<feature type="transmembrane region" description="Helical" evidence="1">
    <location>
        <begin position="33"/>
        <end position="52"/>
    </location>
</feature>
<evidence type="ECO:0008006" key="4">
    <source>
        <dbReference type="Google" id="ProtNLM"/>
    </source>
</evidence>
<reference evidence="2 3" key="1">
    <citation type="submission" date="2019-03" db="EMBL/GenBank/DDBJ databases">
        <title>Genomic Encyclopedia of Type Strains, Phase IV (KMG-IV): sequencing the most valuable type-strain genomes for metagenomic binning, comparative biology and taxonomic classification.</title>
        <authorList>
            <person name="Goeker M."/>
        </authorList>
    </citation>
    <scope>NUCLEOTIDE SEQUENCE [LARGE SCALE GENOMIC DNA]</scope>
    <source>
        <strain evidence="2 3">DSM 18555</strain>
    </source>
</reference>
<keyword evidence="3" id="KW-1185">Reference proteome</keyword>
<evidence type="ECO:0000313" key="2">
    <source>
        <dbReference type="EMBL" id="TDN93761.1"/>
    </source>
</evidence>
<gene>
    <name evidence="2" type="ORF">EV677_0291</name>
</gene>
<dbReference type="Proteomes" id="UP000294737">
    <property type="component" value="Unassembled WGS sequence"/>
</dbReference>
<evidence type="ECO:0000313" key="3">
    <source>
        <dbReference type="Proteomes" id="UP000294737"/>
    </source>
</evidence>
<proteinExistence type="predicted"/>
<dbReference type="EMBL" id="SNWF01000004">
    <property type="protein sequence ID" value="TDN93761.1"/>
    <property type="molecule type" value="Genomic_DNA"/>
</dbReference>
<evidence type="ECO:0000256" key="1">
    <source>
        <dbReference type="SAM" id="Phobius"/>
    </source>
</evidence>
<keyword evidence="1" id="KW-1133">Transmembrane helix</keyword>
<name>A0A4R6GFT6_9BURK</name>
<keyword evidence="1" id="KW-0472">Membrane</keyword>
<comment type="caution">
    <text evidence="2">The sequence shown here is derived from an EMBL/GenBank/DDBJ whole genome shotgun (WGS) entry which is preliminary data.</text>
</comment>
<dbReference type="AlphaFoldDB" id="A0A4R6GFT6"/>
<sequence>MDEYLLRARGTLACLLYYCAIMSFLLDPGFWEVASFVVTALALPFAIFLFLYEQRKERDSEDEEAYQLLQNAYSDFLKIVLDNPDLQLRSALSRTDLNDEQKERALIIFEMLIALFERAYIVSYVPDMRGVALRRWHSWDDYMREWCRREDFYYLLPQLLRGEDEDFADYIRAIAEEERADKLFNIGHRE</sequence>
<organism evidence="2 3">
    <name type="scientific">Herminiimonas fonticola</name>
    <dbReference type="NCBI Taxonomy" id="303380"/>
    <lineage>
        <taxon>Bacteria</taxon>
        <taxon>Pseudomonadati</taxon>
        <taxon>Pseudomonadota</taxon>
        <taxon>Betaproteobacteria</taxon>
        <taxon>Burkholderiales</taxon>
        <taxon>Oxalobacteraceae</taxon>
        <taxon>Herminiimonas</taxon>
    </lineage>
</organism>
<feature type="transmembrane region" description="Helical" evidence="1">
    <location>
        <begin position="6"/>
        <end position="26"/>
    </location>
</feature>
<protein>
    <recommendedName>
        <fullName evidence="4">DUF4760 domain-containing protein</fullName>
    </recommendedName>
</protein>